<protein>
    <submittedName>
        <fullName evidence="1">Uncharacterized protein</fullName>
    </submittedName>
</protein>
<gene>
    <name evidence="1" type="ORF">SERLADRAFT_394287</name>
</gene>
<organism>
    <name type="scientific">Serpula lacrymans var. lacrymans (strain S7.9)</name>
    <name type="common">Dry rot fungus</name>
    <dbReference type="NCBI Taxonomy" id="578457"/>
    <lineage>
        <taxon>Eukaryota</taxon>
        <taxon>Fungi</taxon>
        <taxon>Dikarya</taxon>
        <taxon>Basidiomycota</taxon>
        <taxon>Agaricomycotina</taxon>
        <taxon>Agaricomycetes</taxon>
        <taxon>Agaricomycetidae</taxon>
        <taxon>Boletales</taxon>
        <taxon>Coniophorineae</taxon>
        <taxon>Serpulaceae</taxon>
        <taxon>Serpula</taxon>
    </lineage>
</organism>
<dbReference type="RefSeq" id="XP_007320422.1">
    <property type="nucleotide sequence ID" value="XM_007320360.1"/>
</dbReference>
<dbReference type="KEGG" id="sla:SERLADRAFT_394287"/>
<name>F8P204_SERL9</name>
<feature type="non-terminal residue" evidence="1">
    <location>
        <position position="70"/>
    </location>
</feature>
<dbReference type="AlphaFoldDB" id="F8P204"/>
<evidence type="ECO:0000313" key="1">
    <source>
        <dbReference type="EMBL" id="EGO23182.1"/>
    </source>
</evidence>
<proteinExistence type="predicted"/>
<dbReference type="EMBL" id="GL945436">
    <property type="protein sequence ID" value="EGO23182.1"/>
    <property type="molecule type" value="Genomic_DNA"/>
</dbReference>
<dbReference type="GeneID" id="18811667"/>
<dbReference type="Proteomes" id="UP000008064">
    <property type="component" value="Unassembled WGS sequence"/>
</dbReference>
<accession>F8P204</accession>
<reference evidence="1" key="1">
    <citation type="submission" date="2011-04" db="EMBL/GenBank/DDBJ databases">
        <title>Evolution of plant cell wall degrading machinery underlies the functional diversity of forest fungi.</title>
        <authorList>
            <consortium name="US DOE Joint Genome Institute (JGI-PGF)"/>
            <person name="Eastwood D.C."/>
            <person name="Floudas D."/>
            <person name="Binder M."/>
            <person name="Majcherczyk A."/>
            <person name="Schneider P."/>
            <person name="Aerts A."/>
            <person name="Asiegbu F.O."/>
            <person name="Baker S.E."/>
            <person name="Barry K."/>
            <person name="Bendiksby M."/>
            <person name="Blumentritt M."/>
            <person name="Coutinho P.M."/>
            <person name="Cullen D."/>
            <person name="Cullen D."/>
            <person name="Gathman A."/>
            <person name="Goodell B."/>
            <person name="Henrissat B."/>
            <person name="Ihrmark K."/>
            <person name="Kauserud H."/>
            <person name="Kohler A."/>
            <person name="LaButti K."/>
            <person name="Lapidus A."/>
            <person name="Lavin J.L."/>
            <person name="Lee Y.-H."/>
            <person name="Lindquist E."/>
            <person name="Lilly W."/>
            <person name="Lucas S."/>
            <person name="Morin E."/>
            <person name="Murat C."/>
            <person name="Oguiza J.A."/>
            <person name="Park J."/>
            <person name="Pisabarro A.G."/>
            <person name="Riley R."/>
            <person name="Rosling A."/>
            <person name="Salamov A."/>
            <person name="Schmidt O."/>
            <person name="Schmutz J."/>
            <person name="Skrede I."/>
            <person name="Stenlid J."/>
            <person name="Wiebenga A."/>
            <person name="Xie X."/>
            <person name="Kues U."/>
            <person name="Hibbett D.S."/>
            <person name="Hoffmeister D."/>
            <person name="Hogberg N."/>
            <person name="Martin F."/>
            <person name="Grigoriev I.V."/>
            <person name="Watkinson S.C."/>
        </authorList>
    </citation>
    <scope>NUCLEOTIDE SEQUENCE</scope>
    <source>
        <strain evidence="1">S7.9</strain>
    </source>
</reference>
<dbReference type="HOGENOM" id="CLU_2764933_0_0_1"/>
<sequence>MPLLSPILPFNPRFASNPRKSETLAMQYDWHVEQVLNGLHLEHWHRDNHAVMMESVEDETDKRETNRRGY</sequence>